<dbReference type="NCBIfam" id="TIGR01205">
    <property type="entry name" value="D_ala_D_alaTIGR"/>
    <property type="match status" value="1"/>
</dbReference>
<evidence type="ECO:0000256" key="5">
    <source>
        <dbReference type="ARBA" id="ARBA00022723"/>
    </source>
</evidence>
<comment type="cofactor">
    <cofactor evidence="2">
        <name>Mg(2+)</name>
        <dbReference type="ChEBI" id="CHEBI:18420"/>
    </cofactor>
</comment>
<dbReference type="SUPFAM" id="SSF56059">
    <property type="entry name" value="Glutathione synthetase ATP-binding domain-like"/>
    <property type="match status" value="1"/>
</dbReference>
<keyword evidence="7 14" id="KW-0067">ATP-binding</keyword>
<dbReference type="GO" id="GO:0160222">
    <property type="term" value="F:D-alanine-D-serine ligase activity"/>
    <property type="evidence" value="ECO:0007669"/>
    <property type="project" value="UniProtKB-EC"/>
</dbReference>
<dbReference type="EC" id="6.3.2.4" evidence="13"/>
<dbReference type="InterPro" id="IPR011761">
    <property type="entry name" value="ATP-grasp"/>
</dbReference>
<dbReference type="PROSITE" id="PS00844">
    <property type="entry name" value="DALA_DALA_LIGASE_2"/>
    <property type="match status" value="1"/>
</dbReference>
<accession>A0ABV1GBC0</accession>
<dbReference type="Pfam" id="PF07478">
    <property type="entry name" value="Dala_Dala_lig_C"/>
    <property type="match status" value="1"/>
</dbReference>
<dbReference type="Pfam" id="PF01820">
    <property type="entry name" value="Dala_Dala_lig_N"/>
    <property type="match status" value="1"/>
</dbReference>
<evidence type="ECO:0000313" key="17">
    <source>
        <dbReference type="Proteomes" id="UP001477672"/>
    </source>
</evidence>
<keyword evidence="12 13" id="KW-0961">Cell wall biogenesis/degradation</keyword>
<comment type="catalytic activity">
    <reaction evidence="13">
        <text>2 D-alanine + ATP = D-alanyl-D-alanine + ADP + phosphate + H(+)</text>
        <dbReference type="Rhea" id="RHEA:11224"/>
        <dbReference type="ChEBI" id="CHEBI:15378"/>
        <dbReference type="ChEBI" id="CHEBI:30616"/>
        <dbReference type="ChEBI" id="CHEBI:43474"/>
        <dbReference type="ChEBI" id="CHEBI:57416"/>
        <dbReference type="ChEBI" id="CHEBI:57822"/>
        <dbReference type="ChEBI" id="CHEBI:456216"/>
        <dbReference type="EC" id="6.3.2.4"/>
    </reaction>
</comment>
<dbReference type="InterPro" id="IPR000291">
    <property type="entry name" value="D-Ala_lig_Van_CS"/>
</dbReference>
<evidence type="ECO:0000259" key="15">
    <source>
        <dbReference type="PROSITE" id="PS50975"/>
    </source>
</evidence>
<evidence type="ECO:0000256" key="2">
    <source>
        <dbReference type="ARBA" id="ARBA00001946"/>
    </source>
</evidence>
<evidence type="ECO:0000313" key="16">
    <source>
        <dbReference type="EMBL" id="MEQ2519074.1"/>
    </source>
</evidence>
<dbReference type="PANTHER" id="PTHR23132:SF25">
    <property type="entry name" value="D-ALANINE--D-ALANINE LIGASE A"/>
    <property type="match status" value="1"/>
</dbReference>
<evidence type="ECO:0000256" key="13">
    <source>
        <dbReference type="HAMAP-Rule" id="MF_00047"/>
    </source>
</evidence>
<dbReference type="InterPro" id="IPR016185">
    <property type="entry name" value="PreATP-grasp_dom_sf"/>
</dbReference>
<dbReference type="Gene3D" id="3.40.50.20">
    <property type="match status" value="1"/>
</dbReference>
<gene>
    <name evidence="16" type="primary">vanG</name>
    <name evidence="13" type="synonym">ddl</name>
    <name evidence="16" type="ORF">WMO24_01270</name>
</gene>
<name>A0ABV1GBC0_9FIRM</name>
<keyword evidence="5" id="KW-0479">Metal-binding</keyword>
<dbReference type="PIRSF" id="PIRSF039102">
    <property type="entry name" value="Ddl/VanB"/>
    <property type="match status" value="1"/>
</dbReference>
<comment type="function">
    <text evidence="13">Cell wall formation.</text>
</comment>
<evidence type="ECO:0000256" key="9">
    <source>
        <dbReference type="ARBA" id="ARBA00022960"/>
    </source>
</evidence>
<keyword evidence="4 13" id="KW-0436">Ligase</keyword>
<evidence type="ECO:0000256" key="6">
    <source>
        <dbReference type="ARBA" id="ARBA00022741"/>
    </source>
</evidence>
<reference evidence="16 17" key="1">
    <citation type="submission" date="2024-03" db="EMBL/GenBank/DDBJ databases">
        <title>Human intestinal bacterial collection.</title>
        <authorList>
            <person name="Pauvert C."/>
            <person name="Hitch T.C.A."/>
            <person name="Clavel T."/>
        </authorList>
    </citation>
    <scope>NUCLEOTIDE SEQUENCE [LARGE SCALE GENOMIC DNA]</scope>
    <source>
        <strain evidence="16 17">CLA-JM-H11</strain>
    </source>
</reference>
<comment type="pathway">
    <text evidence="13">Cell wall biogenesis; peptidoglycan biosynthesis.</text>
</comment>
<dbReference type="Gene3D" id="3.30.1490.20">
    <property type="entry name" value="ATP-grasp fold, A domain"/>
    <property type="match status" value="1"/>
</dbReference>
<dbReference type="NCBIfam" id="NF000091">
    <property type="entry name" value="D_ala_D_ser_VanG"/>
    <property type="match status" value="1"/>
</dbReference>
<evidence type="ECO:0000256" key="4">
    <source>
        <dbReference type="ARBA" id="ARBA00022598"/>
    </source>
</evidence>
<comment type="subcellular location">
    <subcellularLocation>
        <location evidence="13">Cytoplasm</location>
    </subcellularLocation>
</comment>
<dbReference type="InterPro" id="IPR013815">
    <property type="entry name" value="ATP_grasp_subdomain_1"/>
</dbReference>
<sequence length="349" mass="38201">MEKTVVAVLFGGCSTEYEVSLQSAFAVLNHLDARRYAALSVGITRQGEWLYYHGPLEKIADGSWCANRLFCSPCTLSLNRGEHKLIVDADHRMNFSFDVLFPVLHGKNGEDGTVQGLAELAGIPLVGCGTLASALCMDKDRAHKLAALAGIEVPASAAFGRDASFAEIERAALRIGWPLFVKPVRSGSSFGITRVSGPDGLHQAVNAAFEHDDRILLEQEIKGFEVGCAVMGNETLFTGLVDEIELSGGFFDYEEKYTLKTSQIHCPARLSEEDTCRVQQAARTLYRALGCRVFARVDLFFTPDKRIVFNEINTIPGFTAHSRYPNMMKGAGIEFDALVGNLVELGLER</sequence>
<keyword evidence="6 14" id="KW-0547">Nucleotide-binding</keyword>
<evidence type="ECO:0000256" key="11">
    <source>
        <dbReference type="ARBA" id="ARBA00023211"/>
    </source>
</evidence>
<dbReference type="NCBIfam" id="NF002528">
    <property type="entry name" value="PRK01966.1-4"/>
    <property type="match status" value="1"/>
</dbReference>
<evidence type="ECO:0000256" key="8">
    <source>
        <dbReference type="ARBA" id="ARBA00022842"/>
    </source>
</evidence>
<dbReference type="PANTHER" id="PTHR23132">
    <property type="entry name" value="D-ALANINE--D-ALANINE LIGASE"/>
    <property type="match status" value="1"/>
</dbReference>
<keyword evidence="17" id="KW-1185">Reference proteome</keyword>
<proteinExistence type="inferred from homology"/>
<evidence type="ECO:0000256" key="7">
    <source>
        <dbReference type="ARBA" id="ARBA00022840"/>
    </source>
</evidence>
<evidence type="ECO:0000256" key="1">
    <source>
        <dbReference type="ARBA" id="ARBA00001936"/>
    </source>
</evidence>
<keyword evidence="10 13" id="KW-0573">Peptidoglycan synthesis</keyword>
<organism evidence="16 17">
    <name type="scientific">Ruthenibacterium intestinale</name>
    <dbReference type="NCBI Taxonomy" id="3133163"/>
    <lineage>
        <taxon>Bacteria</taxon>
        <taxon>Bacillati</taxon>
        <taxon>Bacillota</taxon>
        <taxon>Clostridia</taxon>
        <taxon>Eubacteriales</taxon>
        <taxon>Oscillospiraceae</taxon>
        <taxon>Ruthenibacterium</taxon>
    </lineage>
</organism>
<comment type="cofactor">
    <cofactor evidence="1">
        <name>Mn(2+)</name>
        <dbReference type="ChEBI" id="CHEBI:29035"/>
    </cofactor>
</comment>
<keyword evidence="11" id="KW-0464">Manganese</keyword>
<dbReference type="InterPro" id="IPR005905">
    <property type="entry name" value="D_ala_D_ala"/>
</dbReference>
<comment type="caution">
    <text evidence="16">The sequence shown here is derived from an EMBL/GenBank/DDBJ whole genome shotgun (WGS) entry which is preliminary data.</text>
</comment>
<dbReference type="Proteomes" id="UP001477672">
    <property type="component" value="Unassembled WGS sequence"/>
</dbReference>
<evidence type="ECO:0000256" key="12">
    <source>
        <dbReference type="ARBA" id="ARBA00023316"/>
    </source>
</evidence>
<evidence type="ECO:0000256" key="10">
    <source>
        <dbReference type="ARBA" id="ARBA00022984"/>
    </source>
</evidence>
<dbReference type="RefSeq" id="WP_349214308.1">
    <property type="nucleotide sequence ID" value="NZ_JBBMFA010000035.1"/>
</dbReference>
<keyword evidence="9 13" id="KW-0133">Cell shape</keyword>
<evidence type="ECO:0000256" key="3">
    <source>
        <dbReference type="ARBA" id="ARBA00010871"/>
    </source>
</evidence>
<dbReference type="HAMAP" id="MF_00047">
    <property type="entry name" value="Dala_Dala_lig"/>
    <property type="match status" value="1"/>
</dbReference>
<feature type="domain" description="ATP-grasp" evidence="15">
    <location>
        <begin position="143"/>
        <end position="344"/>
    </location>
</feature>
<dbReference type="PROSITE" id="PS50975">
    <property type="entry name" value="ATP_GRASP"/>
    <property type="match status" value="1"/>
</dbReference>
<dbReference type="Gene3D" id="3.30.470.20">
    <property type="entry name" value="ATP-grasp fold, B domain"/>
    <property type="match status" value="1"/>
</dbReference>
<protein>
    <recommendedName>
        <fullName evidence="13">D-alanine--D-alanine ligase</fullName>
        <ecNumber evidence="13">6.3.2.4</ecNumber>
    </recommendedName>
    <alternativeName>
        <fullName evidence="13">D-Ala-D-Ala ligase</fullName>
    </alternativeName>
    <alternativeName>
        <fullName evidence="13">D-alanylalanine synthetase</fullName>
    </alternativeName>
</protein>
<comment type="similarity">
    <text evidence="3 13">Belongs to the D-alanine--D-alanine ligase family.</text>
</comment>
<dbReference type="InterPro" id="IPR011127">
    <property type="entry name" value="Dala_Dala_lig_N"/>
</dbReference>
<dbReference type="InterPro" id="IPR011095">
    <property type="entry name" value="Dala_Dala_lig_C"/>
</dbReference>
<dbReference type="SUPFAM" id="SSF52440">
    <property type="entry name" value="PreATP-grasp domain"/>
    <property type="match status" value="1"/>
</dbReference>
<keyword evidence="8" id="KW-0460">Magnesium</keyword>
<dbReference type="PROSITE" id="PS00843">
    <property type="entry name" value="DALA_DALA_LIGASE_1"/>
    <property type="match status" value="1"/>
</dbReference>
<evidence type="ECO:0000256" key="14">
    <source>
        <dbReference type="PROSITE-ProRule" id="PRU00409"/>
    </source>
</evidence>
<keyword evidence="13" id="KW-0963">Cytoplasm</keyword>
<dbReference type="EMBL" id="JBBMFA010000035">
    <property type="protein sequence ID" value="MEQ2519074.1"/>
    <property type="molecule type" value="Genomic_DNA"/>
</dbReference>